<dbReference type="OrthoDB" id="8770295at2"/>
<evidence type="ECO:0000256" key="1">
    <source>
        <dbReference type="ARBA" id="ARBA00007637"/>
    </source>
</evidence>
<dbReference type="RefSeq" id="WP_155457175.1">
    <property type="nucleotide sequence ID" value="NZ_WNKX01000037.1"/>
</dbReference>
<organism evidence="5 6">
    <name type="scientific">Massilia eburnea</name>
    <dbReference type="NCBI Taxonomy" id="1776165"/>
    <lineage>
        <taxon>Bacteria</taxon>
        <taxon>Pseudomonadati</taxon>
        <taxon>Pseudomonadota</taxon>
        <taxon>Betaproteobacteria</taxon>
        <taxon>Burkholderiales</taxon>
        <taxon>Oxalobacteraceae</taxon>
        <taxon>Telluria group</taxon>
        <taxon>Massilia</taxon>
    </lineage>
</organism>
<dbReference type="AlphaFoldDB" id="A0A6L6QPT2"/>
<dbReference type="EMBL" id="WNKX01000037">
    <property type="protein sequence ID" value="MTW14230.1"/>
    <property type="molecule type" value="Genomic_DNA"/>
</dbReference>
<evidence type="ECO:0000313" key="6">
    <source>
        <dbReference type="Proteomes" id="UP000472320"/>
    </source>
</evidence>
<dbReference type="PANTHER" id="PTHR43103">
    <property type="entry name" value="NUCLEOSIDE-DIPHOSPHATE-SUGAR EPIMERASE"/>
    <property type="match status" value="1"/>
</dbReference>
<keyword evidence="2" id="KW-0560">Oxidoreductase</keyword>
<evidence type="ECO:0000256" key="3">
    <source>
        <dbReference type="ARBA" id="ARBA00023027"/>
    </source>
</evidence>
<keyword evidence="3" id="KW-0520">NAD</keyword>
<reference evidence="5 6" key="1">
    <citation type="submission" date="2019-11" db="EMBL/GenBank/DDBJ databases">
        <title>Type strains purchased from KCTC, JCM and DSMZ.</title>
        <authorList>
            <person name="Lu H."/>
        </authorList>
    </citation>
    <scope>NUCLEOTIDE SEQUENCE [LARGE SCALE GENOMIC DNA]</scope>
    <source>
        <strain evidence="5 6">JCM 31587</strain>
    </source>
</reference>
<dbReference type="SUPFAM" id="SSF51735">
    <property type="entry name" value="NAD(P)-binding Rossmann-fold domains"/>
    <property type="match status" value="1"/>
</dbReference>
<protein>
    <submittedName>
        <fullName evidence="5">NAD-dependent epimerase/dehydratase family protein</fullName>
    </submittedName>
</protein>
<evidence type="ECO:0000313" key="5">
    <source>
        <dbReference type="EMBL" id="MTW14230.1"/>
    </source>
</evidence>
<sequence length="270" mass="30195">MEAQKKPFRRILLTGAAGGLGKQLRERIGAWADVVRLSDRANLGEARAGEEVVHCDLADRDGMLALLEGVDAVLHFGGISVEDRWDPILQANIIGLKNLYEAAHKAGVKRIVFASSNHAIGFHPTTVHLDADSPTRPDGYYGLSKVFGEQMSRYYWDRFGIETVCIRIGSVMEVPKTHRILRTYMHPDDLVELLRCSLVTPRVGHTIVYGMSDNDANWWDNSKAGHLGFRPKHSSREHEHLFPFAGYPADDDEPSKYQGGPFVIQGPMYE</sequence>
<name>A0A6L6QPT2_9BURK</name>
<evidence type="ECO:0000259" key="4">
    <source>
        <dbReference type="Pfam" id="PF01370"/>
    </source>
</evidence>
<accession>A0A6L6QPT2</accession>
<dbReference type="InterPro" id="IPR001509">
    <property type="entry name" value="Epimerase_deHydtase"/>
</dbReference>
<dbReference type="InterPro" id="IPR036291">
    <property type="entry name" value="NAD(P)-bd_dom_sf"/>
</dbReference>
<keyword evidence="6" id="KW-1185">Reference proteome</keyword>
<feature type="domain" description="NAD-dependent epimerase/dehydratase" evidence="4">
    <location>
        <begin position="11"/>
        <end position="171"/>
    </location>
</feature>
<evidence type="ECO:0000256" key="2">
    <source>
        <dbReference type="ARBA" id="ARBA00023002"/>
    </source>
</evidence>
<dbReference type="Gene3D" id="3.40.50.720">
    <property type="entry name" value="NAD(P)-binding Rossmann-like Domain"/>
    <property type="match status" value="1"/>
</dbReference>
<gene>
    <name evidence="5" type="ORF">GM658_26805</name>
</gene>
<proteinExistence type="inferred from homology"/>
<dbReference type="GO" id="GO:0016491">
    <property type="term" value="F:oxidoreductase activity"/>
    <property type="evidence" value="ECO:0007669"/>
    <property type="project" value="UniProtKB-KW"/>
</dbReference>
<dbReference type="PANTHER" id="PTHR43103:SF5">
    <property type="entry name" value="4-EPIMERASE, PUTATIVE (AFU_ORTHOLOGUE AFUA_7G00360)-RELATED"/>
    <property type="match status" value="1"/>
</dbReference>
<comment type="caution">
    <text evidence="5">The sequence shown here is derived from an EMBL/GenBank/DDBJ whole genome shotgun (WGS) entry which is preliminary data.</text>
</comment>
<dbReference type="Proteomes" id="UP000472320">
    <property type="component" value="Unassembled WGS sequence"/>
</dbReference>
<dbReference type="Pfam" id="PF01370">
    <property type="entry name" value="Epimerase"/>
    <property type="match status" value="1"/>
</dbReference>
<comment type="similarity">
    <text evidence="1">Belongs to the NAD(P)-dependent epimerase/dehydratase family.</text>
</comment>